<dbReference type="PANTHER" id="PTHR22929">
    <property type="entry name" value="RNA POLYMERASE III TRANSCRIPTION INITIATION FACTOR B"/>
    <property type="match status" value="1"/>
</dbReference>
<dbReference type="GO" id="GO:0000126">
    <property type="term" value="C:transcription factor TFIIIB complex"/>
    <property type="evidence" value="ECO:0007669"/>
    <property type="project" value="TreeGrafter"/>
</dbReference>
<evidence type="ECO:0000259" key="2">
    <source>
        <dbReference type="SMART" id="SM00717"/>
    </source>
</evidence>
<sequence>MPQLPESIRHVQQLEEQKKIEKLKRISSNKANKSTEEDNLDNLINTGEAQIEKSQRGTPKGPAPQVSVDEDGNLVIDEESVYYDNNDDQVYQEVFESAAHVSSRSFLKNITPSIQWSDADIEKLFTCLRTFGTNFAPMERYFPGRNRRMIKSKFKKLEKCDPRRVAAAIDPRNRLAVDLGQFKGVDLNPDEQLIKAAEENQIALANKKAKALKKPPADEVKKKRKKREDGGGAGDEEIVGSVNEEGDYTFTDGRKEEGTEGDADLDAMFAHMVEEAPIEDQYAGYQVVDE</sequence>
<dbReference type="InParanoid" id="A0A2P6NJF9"/>
<accession>A0A2P6NJF9</accession>
<dbReference type="OrthoDB" id="272624at2759"/>
<reference evidence="3 4" key="1">
    <citation type="journal article" date="2018" name="Genome Biol. Evol.">
        <title>Multiple Roots of Fruiting Body Formation in Amoebozoa.</title>
        <authorList>
            <person name="Hillmann F."/>
            <person name="Forbes G."/>
            <person name="Novohradska S."/>
            <person name="Ferling I."/>
            <person name="Riege K."/>
            <person name="Groth M."/>
            <person name="Westermann M."/>
            <person name="Marz M."/>
            <person name="Spaller T."/>
            <person name="Winckler T."/>
            <person name="Schaap P."/>
            <person name="Glockner G."/>
        </authorList>
    </citation>
    <scope>NUCLEOTIDE SEQUENCE [LARGE SCALE GENOMIC DNA]</scope>
    <source>
        <strain evidence="3 4">Jena</strain>
    </source>
</reference>
<dbReference type="GO" id="GO:0001156">
    <property type="term" value="F:TFIIIC-class transcription factor complex binding"/>
    <property type="evidence" value="ECO:0007669"/>
    <property type="project" value="TreeGrafter"/>
</dbReference>
<dbReference type="Proteomes" id="UP000241769">
    <property type="component" value="Unassembled WGS sequence"/>
</dbReference>
<dbReference type="EMBL" id="MDYQ01000069">
    <property type="protein sequence ID" value="PRP84090.1"/>
    <property type="molecule type" value="Genomic_DNA"/>
</dbReference>
<evidence type="ECO:0000256" key="1">
    <source>
        <dbReference type="SAM" id="MobiDB-lite"/>
    </source>
</evidence>
<feature type="region of interest" description="Disordered" evidence="1">
    <location>
        <begin position="25"/>
        <end position="68"/>
    </location>
</feature>
<dbReference type="GO" id="GO:0070898">
    <property type="term" value="P:RNA polymerase III preinitiation complex assembly"/>
    <property type="evidence" value="ECO:0007669"/>
    <property type="project" value="TreeGrafter"/>
</dbReference>
<dbReference type="STRING" id="1890364.A0A2P6NJF9"/>
<feature type="domain" description="Myb-like" evidence="2">
    <location>
        <begin position="112"/>
        <end position="160"/>
    </location>
</feature>
<dbReference type="CDD" id="cd00167">
    <property type="entry name" value="SANT"/>
    <property type="match status" value="1"/>
</dbReference>
<dbReference type="InterPro" id="IPR009057">
    <property type="entry name" value="Homeodomain-like_sf"/>
</dbReference>
<dbReference type="InterPro" id="IPR039467">
    <property type="entry name" value="TFIIIB_B''_Myb"/>
</dbReference>
<dbReference type="AlphaFoldDB" id="A0A2P6NJF9"/>
<comment type="caution">
    <text evidence="3">The sequence shown here is derived from an EMBL/GenBank/DDBJ whole genome shotgun (WGS) entry which is preliminary data.</text>
</comment>
<feature type="region of interest" description="Disordered" evidence="1">
    <location>
        <begin position="207"/>
        <end position="264"/>
    </location>
</feature>
<dbReference type="PANTHER" id="PTHR22929:SF0">
    <property type="entry name" value="TRANSCRIPTION FACTOR TFIIIB COMPONENT B'' HOMOLOG"/>
    <property type="match status" value="1"/>
</dbReference>
<name>A0A2P6NJF9_9EUKA</name>
<evidence type="ECO:0000313" key="4">
    <source>
        <dbReference type="Proteomes" id="UP000241769"/>
    </source>
</evidence>
<organism evidence="3 4">
    <name type="scientific">Planoprotostelium fungivorum</name>
    <dbReference type="NCBI Taxonomy" id="1890364"/>
    <lineage>
        <taxon>Eukaryota</taxon>
        <taxon>Amoebozoa</taxon>
        <taxon>Evosea</taxon>
        <taxon>Variosea</taxon>
        <taxon>Cavosteliida</taxon>
        <taxon>Cavosteliaceae</taxon>
        <taxon>Planoprotostelium</taxon>
    </lineage>
</organism>
<dbReference type="InterPro" id="IPR001005">
    <property type="entry name" value="SANT/Myb"/>
</dbReference>
<evidence type="ECO:0000313" key="3">
    <source>
        <dbReference type="EMBL" id="PRP84090.1"/>
    </source>
</evidence>
<proteinExistence type="predicted"/>
<keyword evidence="4" id="KW-1185">Reference proteome</keyword>
<dbReference type="Pfam" id="PF15963">
    <property type="entry name" value="Myb_DNA-bind_7"/>
    <property type="match status" value="1"/>
</dbReference>
<protein>
    <recommendedName>
        <fullName evidence="2">Myb-like domain-containing protein</fullName>
    </recommendedName>
</protein>
<dbReference type="SUPFAM" id="SSF46689">
    <property type="entry name" value="Homeodomain-like"/>
    <property type="match status" value="1"/>
</dbReference>
<dbReference type="SMART" id="SM00717">
    <property type="entry name" value="SANT"/>
    <property type="match status" value="1"/>
</dbReference>
<gene>
    <name evidence="3" type="ORF">PROFUN_04081</name>
</gene>